<feature type="signal peptide" evidence="6">
    <location>
        <begin position="1"/>
        <end position="25"/>
    </location>
</feature>
<organism evidence="8 9">
    <name type="scientific">Salinimicrobium catena</name>
    <dbReference type="NCBI Taxonomy" id="390640"/>
    <lineage>
        <taxon>Bacteria</taxon>
        <taxon>Pseudomonadati</taxon>
        <taxon>Bacteroidota</taxon>
        <taxon>Flavobacteriia</taxon>
        <taxon>Flavobacteriales</taxon>
        <taxon>Flavobacteriaceae</taxon>
        <taxon>Salinimicrobium</taxon>
    </lineage>
</organism>
<gene>
    <name evidence="8" type="ORF">SAMN04488034_10711</name>
</gene>
<evidence type="ECO:0000313" key="8">
    <source>
        <dbReference type="EMBL" id="SEF06626.1"/>
    </source>
</evidence>
<keyword evidence="5" id="KW-0998">Cell outer membrane</keyword>
<dbReference type="OrthoDB" id="9814535at2"/>
<dbReference type="InterPro" id="IPR000184">
    <property type="entry name" value="Bac_surfAg_D15"/>
</dbReference>
<dbReference type="PROSITE" id="PS51257">
    <property type="entry name" value="PROKAR_LIPOPROTEIN"/>
    <property type="match status" value="1"/>
</dbReference>
<dbReference type="Pfam" id="PF01103">
    <property type="entry name" value="Omp85"/>
    <property type="match status" value="1"/>
</dbReference>
<dbReference type="AlphaFoldDB" id="A0A1H5NYE9"/>
<dbReference type="InterPro" id="IPR039910">
    <property type="entry name" value="D15-like"/>
</dbReference>
<evidence type="ECO:0000256" key="5">
    <source>
        <dbReference type="ARBA" id="ARBA00023237"/>
    </source>
</evidence>
<name>A0A1H5NYE9_9FLAO</name>
<keyword evidence="3 6" id="KW-0732">Signal</keyword>
<evidence type="ECO:0000256" key="4">
    <source>
        <dbReference type="ARBA" id="ARBA00023136"/>
    </source>
</evidence>
<evidence type="ECO:0000259" key="7">
    <source>
        <dbReference type="Pfam" id="PF01103"/>
    </source>
</evidence>
<dbReference type="RefSeq" id="WP_093113804.1">
    <property type="nucleotide sequence ID" value="NZ_FNGG01000007.1"/>
</dbReference>
<keyword evidence="4" id="KW-0472">Membrane</keyword>
<dbReference type="GO" id="GO:0019867">
    <property type="term" value="C:outer membrane"/>
    <property type="evidence" value="ECO:0007669"/>
    <property type="project" value="InterPro"/>
</dbReference>
<evidence type="ECO:0000313" key="9">
    <source>
        <dbReference type="Proteomes" id="UP000199448"/>
    </source>
</evidence>
<keyword evidence="2" id="KW-0812">Transmembrane</keyword>
<reference evidence="8 9" key="1">
    <citation type="submission" date="2016-10" db="EMBL/GenBank/DDBJ databases">
        <authorList>
            <person name="de Groot N.N."/>
        </authorList>
    </citation>
    <scope>NUCLEOTIDE SEQUENCE [LARGE SCALE GENOMIC DNA]</scope>
    <source>
        <strain evidence="8 9">DSM 23553</strain>
    </source>
</reference>
<proteinExistence type="predicted"/>
<dbReference type="Proteomes" id="UP000199448">
    <property type="component" value="Unassembled WGS sequence"/>
</dbReference>
<accession>A0A1H5NYE9</accession>
<feature type="chain" id="PRO_5011541961" evidence="6">
    <location>
        <begin position="26"/>
        <end position="854"/>
    </location>
</feature>
<dbReference type="PANTHER" id="PTHR12815:SF47">
    <property type="entry name" value="TRANSLOCATION AND ASSEMBLY MODULE SUBUNIT TAMA"/>
    <property type="match status" value="1"/>
</dbReference>
<protein>
    <submittedName>
        <fullName evidence="8">Surface antigen</fullName>
    </submittedName>
</protein>
<comment type="subcellular location">
    <subcellularLocation>
        <location evidence="1">Membrane</location>
    </subcellularLocation>
</comment>
<dbReference type="PANTHER" id="PTHR12815">
    <property type="entry name" value="SORTING AND ASSEMBLY MACHINERY SAMM50 PROTEIN FAMILY MEMBER"/>
    <property type="match status" value="1"/>
</dbReference>
<evidence type="ECO:0000256" key="6">
    <source>
        <dbReference type="SAM" id="SignalP"/>
    </source>
</evidence>
<evidence type="ECO:0000256" key="2">
    <source>
        <dbReference type="ARBA" id="ARBA00022692"/>
    </source>
</evidence>
<dbReference type="Gene3D" id="2.40.160.50">
    <property type="entry name" value="membrane protein fhac: a member of the omp85/tpsb transporter family"/>
    <property type="match status" value="1"/>
</dbReference>
<dbReference type="STRING" id="390640.SAMN04488034_10711"/>
<keyword evidence="9" id="KW-1185">Reference proteome</keyword>
<dbReference type="EMBL" id="FNUG01000007">
    <property type="protein sequence ID" value="SEF06626.1"/>
    <property type="molecule type" value="Genomic_DNA"/>
</dbReference>
<sequence>MKHFGAKISLILLTFILLSSCNAVKRVEDDERLLTDNTILVNGEKIKEKRIYNQLYQEPNTTFLGLPLQLYFYNLAKPSPDSLFQHWLTKEPQRKERLADLLSEKQVVRLGNIYVNINEWIKETGEPPAVIDSSLAQRSADRLKAWYWNNGWFNTETGYEIIPTKKKRAKVNYFVTPKEPYIVDSITTRIASIVADSIYEAHKANSLIVPGQQYRTEDYGTERERLTSLFRNNGLYYFEQENLSFEADTINTDHKVNTAVIIQNRQATVNGTATRIPYKVHKISRVNIFPDYTFENRNDPVTDTASREGYHIYSFGKLKYRPRALTDAIFITPNNIYSDEQRSLTYNRLNQLRIFKYPNIQYMEDPADSTGTDLIANVFLTARQRYSLGFEFDISQSNIQKFGIGFGGSLLIRNVFRGAEILEISARGSIGSSKDAANDTDRFFDITEVGVDMDLTLPRIFFPVSTESFIPKYMYPFTTFSLGASTQTNIGLDKQSLTAVMNYRWLPSETLTHLLDLVNIQYVRNLNIPNYFNVYRNSYQELNDIATAENVVTNEGYFVINEDGGRNLIIPEGANAFLRDARIGEVENLTNSQVQNLNDIRERKNRLTEDNLIFASNFSYILNKKENIYDEDFSRLRVKVETAGNFLSMVSKVANLDQNEDGKYNLFGVNFSQYAKTEIDYIKHWDLGRKNIFAIRTFGGIAIPYGNSNSIPFIRSFFAGGPNDNRAWQPYSLGPGSSGGRNEFNEANMKIALSAEYRFNLFGDLNSAVFVDAGNIWNALDVVEEEASTFTSLQDLEELAIGTGVGLRYDFDFFVLRFDVGFKTYDPARPEGSRWFRDYNLPNAVYNVGINYPF</sequence>
<feature type="domain" description="Bacterial surface antigen (D15)" evidence="7">
    <location>
        <begin position="664"/>
        <end position="828"/>
    </location>
</feature>
<evidence type="ECO:0000256" key="1">
    <source>
        <dbReference type="ARBA" id="ARBA00004370"/>
    </source>
</evidence>
<evidence type="ECO:0000256" key="3">
    <source>
        <dbReference type="ARBA" id="ARBA00022729"/>
    </source>
</evidence>